<dbReference type="EMBL" id="ADBL01001449">
    <property type="status" value="NOT_ANNOTATED_CDS"/>
    <property type="molecule type" value="Genomic_DNA"/>
</dbReference>
<dbReference type="OrthoDB" id="2898509at2759"/>
<accession>A0A0C4E102</accession>
<proteinExistence type="predicted"/>
<reference evidence="3" key="4">
    <citation type="journal article" date="2015" name="G3 (Bethesda)">
        <title>Genome sequences of three phytopathogenic species of the Magnaporthaceae family of fungi.</title>
        <authorList>
            <person name="Okagaki L.H."/>
            <person name="Nunes C.C."/>
            <person name="Sailsbery J."/>
            <person name="Clay B."/>
            <person name="Brown D."/>
            <person name="John T."/>
            <person name="Oh Y."/>
            <person name="Young N."/>
            <person name="Fitzgerald M."/>
            <person name="Haas B.J."/>
            <person name="Zeng Q."/>
            <person name="Young S."/>
            <person name="Adiconis X."/>
            <person name="Fan L."/>
            <person name="Levin J.Z."/>
            <person name="Mitchell T.K."/>
            <person name="Okubara P.A."/>
            <person name="Farman M.L."/>
            <person name="Kohn L.M."/>
            <person name="Birren B."/>
            <person name="Ma L.-J."/>
            <person name="Dean R.A."/>
        </authorList>
    </citation>
    <scope>NUCLEOTIDE SEQUENCE</scope>
    <source>
        <strain evidence="3">ATCC 64411 / 73-15</strain>
    </source>
</reference>
<reference evidence="2" key="1">
    <citation type="submission" date="2010-05" db="EMBL/GenBank/DDBJ databases">
        <title>The Genome Sequence of Magnaporthe poae strain ATCC 64411.</title>
        <authorList>
            <consortium name="The Broad Institute Genome Sequencing Platform"/>
            <consortium name="Broad Institute Genome Sequencing Center for Infectious Disease"/>
            <person name="Ma L.-J."/>
            <person name="Dead R."/>
            <person name="Young S."/>
            <person name="Zeng Q."/>
            <person name="Koehrsen M."/>
            <person name="Alvarado L."/>
            <person name="Berlin A."/>
            <person name="Chapman S.B."/>
            <person name="Chen Z."/>
            <person name="Freedman E."/>
            <person name="Gellesch M."/>
            <person name="Goldberg J."/>
            <person name="Griggs A."/>
            <person name="Gujja S."/>
            <person name="Heilman E.R."/>
            <person name="Heiman D."/>
            <person name="Hepburn T."/>
            <person name="Howarth C."/>
            <person name="Jen D."/>
            <person name="Larson L."/>
            <person name="Mehta T."/>
            <person name="Neiman D."/>
            <person name="Pearson M."/>
            <person name="Roberts A."/>
            <person name="Saif S."/>
            <person name="Shea T."/>
            <person name="Shenoy N."/>
            <person name="Sisk P."/>
            <person name="Stolte C."/>
            <person name="Sykes S."/>
            <person name="Walk T."/>
            <person name="White J."/>
            <person name="Yandava C."/>
            <person name="Haas B."/>
            <person name="Nusbaum C."/>
            <person name="Birren B."/>
        </authorList>
    </citation>
    <scope>NUCLEOTIDE SEQUENCE</scope>
    <source>
        <strain evidence="2">ATCC 64411</strain>
    </source>
</reference>
<name>A0A0C4E102_MAGP6</name>
<dbReference type="EMBL" id="GL876970">
    <property type="protein sequence ID" value="KLU87040.1"/>
    <property type="molecule type" value="Genomic_DNA"/>
</dbReference>
<evidence type="ECO:0000313" key="4">
    <source>
        <dbReference type="Proteomes" id="UP000011715"/>
    </source>
</evidence>
<protein>
    <recommendedName>
        <fullName evidence="5">Short-chain dehydrogenase/reductase SDR</fullName>
    </recommendedName>
</protein>
<dbReference type="GO" id="GO:0016491">
    <property type="term" value="F:oxidoreductase activity"/>
    <property type="evidence" value="ECO:0007669"/>
    <property type="project" value="UniProtKB-KW"/>
</dbReference>
<gene>
    <name evidence="2" type="ORF">MAPG_06046</name>
</gene>
<keyword evidence="1" id="KW-0560">Oxidoreductase</keyword>
<evidence type="ECO:0000313" key="3">
    <source>
        <dbReference type="EnsemblFungi" id="MAPG_06046T0"/>
    </source>
</evidence>
<dbReference type="SUPFAM" id="SSF51735">
    <property type="entry name" value="NAD(P)-binding Rossmann-fold domains"/>
    <property type="match status" value="1"/>
</dbReference>
<dbReference type="EnsemblFungi" id="MAPG_06046T0">
    <property type="protein sequence ID" value="MAPG_06046T0"/>
    <property type="gene ID" value="MAPG_06046"/>
</dbReference>
<dbReference type="eggNOG" id="ENOG502S0SX">
    <property type="taxonomic scope" value="Eukaryota"/>
</dbReference>
<reference evidence="3" key="5">
    <citation type="submission" date="2015-06" db="UniProtKB">
        <authorList>
            <consortium name="EnsemblFungi"/>
        </authorList>
    </citation>
    <scope>IDENTIFICATION</scope>
    <source>
        <strain evidence="3">ATCC 64411</strain>
    </source>
</reference>
<dbReference type="InterPro" id="IPR052228">
    <property type="entry name" value="Sec_Metab_Biosynth_Oxidored"/>
</dbReference>
<dbReference type="PANTHER" id="PTHR47534:SF3">
    <property type="entry name" value="ALCOHOL DEHYDROGENASE-LIKE C-TERMINAL DOMAIN-CONTAINING PROTEIN"/>
    <property type="match status" value="1"/>
</dbReference>
<dbReference type="AlphaFoldDB" id="A0A0C4E102"/>
<sequence length="336" mass="36526">MVKLSDVIESNGRIASELPPGLVAVFPGGTSGIGEYSVLALAKHARQPKIYLVGRSQSAADRIIAECKRLNPEGQYFFLATDASLIKNVDDVCRQLREKEKAINLLFLSIGSLNMKPETSEGLKQSFALGFYARMRFIGNLLPQLQAAQGLRRVVTVLAANREGDVDLNDIGCKRPVSVAVRNQFMSMTTLTLEEMSRRAPDVSFIHGFPGMVRSGIGRDVSGFFGVLLNLAMGVLAPVVCIPDAESGERHVFLATSDMYPPRDSGKADGVRWGVARGTDGVPGSGVYSISEKNDNGPRSVDDVLARLRKEGVREKVWEHLMSEFERITGTPGMLA</sequence>
<reference evidence="2" key="3">
    <citation type="submission" date="2011-03" db="EMBL/GenBank/DDBJ databases">
        <title>Annotation of Magnaporthe poae ATCC 64411.</title>
        <authorList>
            <person name="Ma L.-J."/>
            <person name="Dead R."/>
            <person name="Young S.K."/>
            <person name="Zeng Q."/>
            <person name="Gargeya S."/>
            <person name="Fitzgerald M."/>
            <person name="Haas B."/>
            <person name="Abouelleil A."/>
            <person name="Alvarado L."/>
            <person name="Arachchi H.M."/>
            <person name="Berlin A."/>
            <person name="Brown A."/>
            <person name="Chapman S.B."/>
            <person name="Chen Z."/>
            <person name="Dunbar C."/>
            <person name="Freedman E."/>
            <person name="Gearin G."/>
            <person name="Gellesch M."/>
            <person name="Goldberg J."/>
            <person name="Griggs A."/>
            <person name="Gujja S."/>
            <person name="Heiman D."/>
            <person name="Howarth C."/>
            <person name="Larson L."/>
            <person name="Lui A."/>
            <person name="MacDonald P.J.P."/>
            <person name="Mehta T."/>
            <person name="Montmayeur A."/>
            <person name="Murphy C."/>
            <person name="Neiman D."/>
            <person name="Pearson M."/>
            <person name="Priest M."/>
            <person name="Roberts A."/>
            <person name="Saif S."/>
            <person name="Shea T."/>
            <person name="Shenoy N."/>
            <person name="Sisk P."/>
            <person name="Stolte C."/>
            <person name="Sykes S."/>
            <person name="Yandava C."/>
            <person name="Wortman J."/>
            <person name="Nusbaum C."/>
            <person name="Birren B."/>
        </authorList>
    </citation>
    <scope>NUCLEOTIDE SEQUENCE</scope>
    <source>
        <strain evidence="2">ATCC 64411</strain>
    </source>
</reference>
<organism evidence="3 4">
    <name type="scientific">Magnaporthiopsis poae (strain ATCC 64411 / 73-15)</name>
    <name type="common">Kentucky bluegrass fungus</name>
    <name type="synonym">Magnaporthe poae</name>
    <dbReference type="NCBI Taxonomy" id="644358"/>
    <lineage>
        <taxon>Eukaryota</taxon>
        <taxon>Fungi</taxon>
        <taxon>Dikarya</taxon>
        <taxon>Ascomycota</taxon>
        <taxon>Pezizomycotina</taxon>
        <taxon>Sordariomycetes</taxon>
        <taxon>Sordariomycetidae</taxon>
        <taxon>Magnaporthales</taxon>
        <taxon>Magnaporthaceae</taxon>
        <taxon>Magnaporthiopsis</taxon>
    </lineage>
</organism>
<dbReference type="STRING" id="644358.A0A0C4E102"/>
<evidence type="ECO:0000256" key="1">
    <source>
        <dbReference type="ARBA" id="ARBA00023002"/>
    </source>
</evidence>
<dbReference type="OMA" id="AGTHEGQ"/>
<dbReference type="Proteomes" id="UP000011715">
    <property type="component" value="Unassembled WGS sequence"/>
</dbReference>
<evidence type="ECO:0008006" key="5">
    <source>
        <dbReference type="Google" id="ProtNLM"/>
    </source>
</evidence>
<dbReference type="InterPro" id="IPR036291">
    <property type="entry name" value="NAD(P)-bd_dom_sf"/>
</dbReference>
<dbReference type="InterPro" id="IPR002347">
    <property type="entry name" value="SDR_fam"/>
</dbReference>
<dbReference type="Gene3D" id="3.40.50.720">
    <property type="entry name" value="NAD(P)-binding Rossmann-like Domain"/>
    <property type="match status" value="1"/>
</dbReference>
<dbReference type="VEuPathDB" id="FungiDB:MAPG_06046"/>
<reference evidence="4" key="2">
    <citation type="submission" date="2010-05" db="EMBL/GenBank/DDBJ databases">
        <title>The genome sequence of Magnaporthe poae strain ATCC 64411.</title>
        <authorList>
            <person name="Ma L.-J."/>
            <person name="Dead R."/>
            <person name="Young S."/>
            <person name="Zeng Q."/>
            <person name="Koehrsen M."/>
            <person name="Alvarado L."/>
            <person name="Berlin A."/>
            <person name="Chapman S.B."/>
            <person name="Chen Z."/>
            <person name="Freedman E."/>
            <person name="Gellesch M."/>
            <person name="Goldberg J."/>
            <person name="Griggs A."/>
            <person name="Gujja S."/>
            <person name="Heilman E.R."/>
            <person name="Heiman D."/>
            <person name="Hepburn T."/>
            <person name="Howarth C."/>
            <person name="Jen D."/>
            <person name="Larson L."/>
            <person name="Mehta T."/>
            <person name="Neiman D."/>
            <person name="Pearson M."/>
            <person name="Roberts A."/>
            <person name="Saif S."/>
            <person name="Shea T."/>
            <person name="Shenoy N."/>
            <person name="Sisk P."/>
            <person name="Stolte C."/>
            <person name="Sykes S."/>
            <person name="Walk T."/>
            <person name="White J."/>
            <person name="Yandava C."/>
            <person name="Haas B."/>
            <person name="Nusbaum C."/>
            <person name="Birren B."/>
        </authorList>
    </citation>
    <scope>NUCLEOTIDE SEQUENCE [LARGE SCALE GENOMIC DNA]</scope>
    <source>
        <strain evidence="4">ATCC 64411 / 73-15</strain>
    </source>
</reference>
<dbReference type="Pfam" id="PF00106">
    <property type="entry name" value="adh_short"/>
    <property type="match status" value="1"/>
</dbReference>
<keyword evidence="4" id="KW-1185">Reference proteome</keyword>
<dbReference type="PANTHER" id="PTHR47534">
    <property type="entry name" value="YALI0E05731P"/>
    <property type="match status" value="1"/>
</dbReference>
<evidence type="ECO:0000313" key="2">
    <source>
        <dbReference type="EMBL" id="KLU87040.1"/>
    </source>
</evidence>